<dbReference type="InterPro" id="IPR040618">
    <property type="entry name" value="Pre-Nudix"/>
</dbReference>
<evidence type="ECO:0000256" key="3">
    <source>
        <dbReference type="ARBA" id="ARBA00022801"/>
    </source>
</evidence>
<evidence type="ECO:0000259" key="4">
    <source>
        <dbReference type="PROSITE" id="PS51462"/>
    </source>
</evidence>
<dbReference type="Pfam" id="PF00293">
    <property type="entry name" value="NUDIX"/>
    <property type="match status" value="1"/>
</dbReference>
<dbReference type="PRINTS" id="PR01356">
    <property type="entry name" value="GFGPROTEIN"/>
</dbReference>
<dbReference type="GO" id="GO:0016787">
    <property type="term" value="F:hydrolase activity"/>
    <property type="evidence" value="ECO:0007669"/>
    <property type="project" value="UniProtKB-KW"/>
</dbReference>
<dbReference type="InterPro" id="IPR015797">
    <property type="entry name" value="NUDIX_hydrolase-like_dom_sf"/>
</dbReference>
<accession>A5BMI9</accession>
<dbReference type="InterPro" id="IPR020084">
    <property type="entry name" value="NUDIX_hydrolase_CS"/>
</dbReference>
<dbReference type="Gene3D" id="3.90.79.10">
    <property type="entry name" value="Nucleoside Triphosphate Pyrophosphohydrolase"/>
    <property type="match status" value="1"/>
</dbReference>
<evidence type="ECO:0000256" key="2">
    <source>
        <dbReference type="ARBA" id="ARBA00022723"/>
    </source>
</evidence>
<dbReference type="PANTHER" id="PTHR13994:SF26">
    <property type="entry name" value="NUDIX HYDROLASE 5-RELATED"/>
    <property type="match status" value="1"/>
</dbReference>
<dbReference type="CDD" id="cd04670">
    <property type="entry name" value="NUDIX_ASFGF2_Nudt6"/>
    <property type="match status" value="1"/>
</dbReference>
<dbReference type="FunFam" id="3.90.79.10:FF:000015">
    <property type="entry name" value="Nudix hydrolase 8"/>
    <property type="match status" value="1"/>
</dbReference>
<proteinExistence type="inferred from homology"/>
<dbReference type="FunFam" id="3.40.630.30:FF:000016">
    <property type="entry name" value="nudix hydrolase 2"/>
    <property type="match status" value="1"/>
</dbReference>
<dbReference type="PROSITE" id="PS00893">
    <property type="entry name" value="NUDIX_BOX"/>
    <property type="match status" value="1"/>
</dbReference>
<reference evidence="5" key="1">
    <citation type="journal article" date="2007" name="PLoS ONE">
        <title>The first genome sequence of an elite grapevine cultivar (Pinot noir Vitis vinifera L.): coping with a highly heterozygous genome.</title>
        <authorList>
            <person name="Velasco R."/>
            <person name="Zharkikh A."/>
            <person name="Troggio M."/>
            <person name="Cartwright D.A."/>
            <person name="Cestaro A."/>
            <person name="Pruss D."/>
            <person name="Pindo M."/>
            <person name="FitzGerald L.M."/>
            <person name="Vezzulli S."/>
            <person name="Reid J."/>
            <person name="Malacarne G."/>
            <person name="Iliev D."/>
            <person name="Coppola G."/>
            <person name="Wardell B."/>
            <person name="Micheletti D."/>
            <person name="Macalma T."/>
            <person name="Facci M."/>
            <person name="Mitchell J.T."/>
            <person name="Perazzolli M."/>
            <person name="Eldredge G."/>
            <person name="Gatto P."/>
            <person name="Oyzerski R."/>
            <person name="Moretto M."/>
            <person name="Gutin N."/>
            <person name="Stefanini M."/>
            <person name="Chen Y."/>
            <person name="Segala C."/>
            <person name="Davenport C."/>
            <person name="Dematte L."/>
            <person name="Mraz A."/>
            <person name="Battilana J."/>
            <person name="Stormo K."/>
            <person name="Costa F."/>
            <person name="Tao Q."/>
            <person name="Si-Ammour A."/>
            <person name="Harkins T."/>
            <person name="Lackey A."/>
            <person name="Perbost C."/>
            <person name="Taillon B."/>
            <person name="Stella A."/>
            <person name="Solovyev V."/>
            <person name="Fawcett J.A."/>
            <person name="Sterck L."/>
            <person name="Vandepoele K."/>
            <person name="Grando S.M."/>
            <person name="Toppo S."/>
            <person name="Moser C."/>
            <person name="Lanchbury J."/>
            <person name="Bogden R."/>
            <person name="Skolnick M."/>
            <person name="Sgaramella V."/>
            <person name="Bhatnagar S.K."/>
            <person name="Fontana P."/>
            <person name="Gutin A."/>
            <person name="Van de Peer Y."/>
            <person name="Salamini F."/>
            <person name="Viola R."/>
        </authorList>
    </citation>
    <scope>NUCLEOTIDE SEQUENCE</scope>
</reference>
<dbReference type="InterPro" id="IPR003293">
    <property type="entry name" value="Nudix_hydrolase6-like"/>
</dbReference>
<protein>
    <recommendedName>
        <fullName evidence="4">Nudix hydrolase domain-containing protein</fullName>
    </recommendedName>
</protein>
<dbReference type="Gene3D" id="3.40.630.30">
    <property type="match status" value="1"/>
</dbReference>
<feature type="domain" description="Nudix hydrolase" evidence="4">
    <location>
        <begin position="385"/>
        <end position="517"/>
    </location>
</feature>
<sequence length="560" mass="62412">MVAICISQCKLLIEVHKGKKLRLMLNAAKSREISLPLQGEAGLLTCSRNQHLKQKNSKDNSYELIKNFIKTLENAKEQWNAVYHFSEHAEDMGKSAASLRIKFSEPQTNGFYLEMTSFRWMLLGAVCNEISSLTAISVDLSSGPLVESIGMEGKDMVFSSKGGLSSESNTGNIPMDNGVGSLLGSSSRDIQYNETAENEELCLIRKDQTAKTQMLLRSMMSLDEEFKPPSSTEQHPGPHVCMATLVHTLLHMHLFGVKARAVIPHLTRIMSGSTTSMMVDEQRLPENNVQQIELLTGTEDSYGGVRVEIKNRMDSSVFGDVLRASISQWRQKGTKGVWIKLPIQHANLVEAAAKEGFWYHHAEPDYLMLVLWIPKTAHTLPANASHRVGIGAFVINSKREVLVVQENSGRFKGTGVWKLPTGVVNEGEDICTAAIREVEEETGIKTEFVEILAFRQSHKAFFTKSDLFFVCMLQPLSTEIQKQEEELEAAQWMAMEEYAAQPFVKKNPLFDSIANICLAKKDMKYTGFSPFSATSSSGKTNILYFNNQDLKQPLSSGNQA</sequence>
<dbReference type="SUPFAM" id="SSF55811">
    <property type="entry name" value="Nudix"/>
    <property type="match status" value="1"/>
</dbReference>
<dbReference type="ExpressionAtlas" id="A5BMI9">
    <property type="expression patterns" value="baseline and differential"/>
</dbReference>
<dbReference type="AlphaFoldDB" id="A5BMI9"/>
<dbReference type="PANTHER" id="PTHR13994">
    <property type="entry name" value="NUDIX HYDROLASE RELATED"/>
    <property type="match status" value="1"/>
</dbReference>
<dbReference type="PROSITE" id="PS51462">
    <property type="entry name" value="NUDIX"/>
    <property type="match status" value="1"/>
</dbReference>
<organism evidence="5">
    <name type="scientific">Vitis vinifera</name>
    <name type="common">Grape</name>
    <dbReference type="NCBI Taxonomy" id="29760"/>
    <lineage>
        <taxon>Eukaryota</taxon>
        <taxon>Viridiplantae</taxon>
        <taxon>Streptophyta</taxon>
        <taxon>Embryophyta</taxon>
        <taxon>Tracheophyta</taxon>
        <taxon>Spermatophyta</taxon>
        <taxon>Magnoliopsida</taxon>
        <taxon>eudicotyledons</taxon>
        <taxon>Gunneridae</taxon>
        <taxon>Pentapetalae</taxon>
        <taxon>rosids</taxon>
        <taxon>Vitales</taxon>
        <taxon>Vitaceae</taxon>
        <taxon>Viteae</taxon>
        <taxon>Vitis</taxon>
    </lineage>
</organism>
<dbReference type="EMBL" id="AM464664">
    <property type="protein sequence ID" value="CAN77063.1"/>
    <property type="molecule type" value="Genomic_DNA"/>
</dbReference>
<keyword evidence="2" id="KW-0479">Metal-binding</keyword>
<name>A5BMI9_VITVI</name>
<dbReference type="Pfam" id="PF18290">
    <property type="entry name" value="Nudix_hydro"/>
    <property type="match status" value="1"/>
</dbReference>
<comment type="similarity">
    <text evidence="1">Belongs to the Nudix hydrolase family.</text>
</comment>
<evidence type="ECO:0000256" key="1">
    <source>
        <dbReference type="ARBA" id="ARBA00005582"/>
    </source>
</evidence>
<dbReference type="GO" id="GO:0046872">
    <property type="term" value="F:metal ion binding"/>
    <property type="evidence" value="ECO:0007669"/>
    <property type="project" value="UniProtKB-KW"/>
</dbReference>
<keyword evidence="3" id="KW-0378">Hydrolase</keyword>
<dbReference type="InterPro" id="IPR000086">
    <property type="entry name" value="NUDIX_hydrolase_dom"/>
</dbReference>
<gene>
    <name evidence="5" type="ORF">VITISV_008535</name>
</gene>
<evidence type="ECO:0000313" key="5">
    <source>
        <dbReference type="EMBL" id="CAN77063.1"/>
    </source>
</evidence>